<dbReference type="GO" id="GO:0051959">
    <property type="term" value="F:dynein light intermediate chain binding"/>
    <property type="evidence" value="ECO:0007669"/>
    <property type="project" value="InterPro"/>
</dbReference>
<dbReference type="Pfam" id="PF08393">
    <property type="entry name" value="DHC_N2"/>
    <property type="match status" value="1"/>
</dbReference>
<feature type="domain" description="Dynein heavy chain tail" evidence="2">
    <location>
        <begin position="392"/>
        <end position="455"/>
    </location>
</feature>
<dbReference type="EMBL" id="JAOTOJ010000008">
    <property type="protein sequence ID" value="KAK9396318.1"/>
    <property type="molecule type" value="Genomic_DNA"/>
</dbReference>
<feature type="domain" description="Dynein heavy chain linker" evidence="3">
    <location>
        <begin position="605"/>
        <end position="658"/>
    </location>
</feature>
<evidence type="ECO:0000259" key="2">
    <source>
        <dbReference type="Pfam" id="PF08385"/>
    </source>
</evidence>
<comment type="caution">
    <text evidence="4">The sequence shown here is derived from an EMBL/GenBank/DDBJ whole genome shotgun (WGS) entry which is preliminary data.</text>
</comment>
<accession>A0AAW1B3S8</accession>
<feature type="coiled-coil region" evidence="1">
    <location>
        <begin position="520"/>
        <end position="547"/>
    </location>
</feature>
<dbReference type="Proteomes" id="UP001474421">
    <property type="component" value="Unassembled WGS sequence"/>
</dbReference>
<protein>
    <submittedName>
        <fullName evidence="4">Dynein heavy chain 11 axonemal</fullName>
    </submittedName>
</protein>
<dbReference type="Pfam" id="PF08385">
    <property type="entry name" value="DHC_N1"/>
    <property type="match status" value="2"/>
</dbReference>
<dbReference type="GO" id="GO:0007018">
    <property type="term" value="P:microtubule-based movement"/>
    <property type="evidence" value="ECO:0007669"/>
    <property type="project" value="InterPro"/>
</dbReference>
<reference evidence="4 5" key="1">
    <citation type="journal article" date="2024" name="Proc. Natl. Acad. Sci. U.S.A.">
        <title>The genetic regulatory architecture and epigenomic basis for age-related changes in rattlesnake venom.</title>
        <authorList>
            <person name="Hogan M.P."/>
            <person name="Holding M.L."/>
            <person name="Nystrom G.S."/>
            <person name="Colston T.J."/>
            <person name="Bartlett D.A."/>
            <person name="Mason A.J."/>
            <person name="Ellsworth S.A."/>
            <person name="Rautsaw R.M."/>
            <person name="Lawrence K.C."/>
            <person name="Strickland J.L."/>
            <person name="He B."/>
            <person name="Fraser P."/>
            <person name="Margres M.J."/>
            <person name="Gilbert D.M."/>
            <person name="Gibbs H.L."/>
            <person name="Parkinson C.L."/>
            <person name="Rokyta D.R."/>
        </authorList>
    </citation>
    <scope>NUCLEOTIDE SEQUENCE [LARGE SCALE GENOMIC DNA]</scope>
    <source>
        <strain evidence="4">DRR0105</strain>
    </source>
</reference>
<dbReference type="InterPro" id="IPR013602">
    <property type="entry name" value="Dynein_heavy_linker"/>
</dbReference>
<feature type="domain" description="Dynein heavy chain tail" evidence="2">
    <location>
        <begin position="195"/>
        <end position="387"/>
    </location>
</feature>
<evidence type="ECO:0000313" key="5">
    <source>
        <dbReference type="Proteomes" id="UP001474421"/>
    </source>
</evidence>
<name>A0AAW1B3S8_CROAD</name>
<proteinExistence type="predicted"/>
<keyword evidence="1" id="KW-0175">Coiled coil</keyword>
<evidence type="ECO:0000313" key="4">
    <source>
        <dbReference type="EMBL" id="KAK9396318.1"/>
    </source>
</evidence>
<dbReference type="InterPro" id="IPR026983">
    <property type="entry name" value="DHC"/>
</dbReference>
<sequence length="680" mass="79453">MEDEEDETVQEKSFAEDERVQFLGRCLAHLLRLKEDKWCKFLEEEQNQKLVADFLESNRPAFLAFYLSVAGGLAMETKIPSVIKHKLVWVMKSANCIGTENYKEDLRLSELSGIPLEHVIVFLEKVAVPLLSSKKNNGSWPHVISQDMAQHIEIMKNKTYVMNGIVTGKILLPLPTIATKTDFQDMCTENKQNSQIRFDMFLNRLEKIENIFVTMLEFEKLEKLEFGGIKGKCLNAQICKLNEEFIESCNTFKEKTYDPLDYNNTEFEEDYADFKHKNLEFERRLGAIFCVGFLDCSGLESAFKLITILGSFLEKPIITEMFSTNYKMLLQMFDEELRNCKYLYDEHIKQKEEGNEVINKNMPSTSGNLKWSREIKSRILSFWSSFSFVPHHVNFDPKLIAVLRDVKYLLLMDQPNIPISALELYKKKGTFAKYTGNLELVVQWYNKIKQTVLEELPEKWNSTKKLAVSIKHEVAPLLTSEVTILRKKCTAFDGKQIGFRERFRADAPFRFDAQNPYALLDKANQELERMEEEMLHLQESANLFEVTIPEYKQIKQCRKEIKLLKGMWDINISVTSSIDDWTKRHWREISMEQMETELRRFAKAKLQNPAIRDRHWYQLMEAIGVQFSITEDTTLANLLALNLHNVEDDVRNIVDKAMTSENSFLKIQRDLIALMWILRD</sequence>
<evidence type="ECO:0000259" key="3">
    <source>
        <dbReference type="Pfam" id="PF08393"/>
    </source>
</evidence>
<dbReference type="PANTHER" id="PTHR46532:SF11">
    <property type="entry name" value="DYNEIN AXONEMAL HEAVY CHAIN 12"/>
    <property type="match status" value="1"/>
</dbReference>
<gene>
    <name evidence="4" type="ORF">NXF25_019679</name>
</gene>
<dbReference type="GO" id="GO:0045505">
    <property type="term" value="F:dynein intermediate chain binding"/>
    <property type="evidence" value="ECO:0007669"/>
    <property type="project" value="InterPro"/>
</dbReference>
<keyword evidence="5" id="KW-1185">Reference proteome</keyword>
<dbReference type="GO" id="GO:0005858">
    <property type="term" value="C:axonemal dynein complex"/>
    <property type="evidence" value="ECO:0007669"/>
    <property type="project" value="TreeGrafter"/>
</dbReference>
<evidence type="ECO:0000256" key="1">
    <source>
        <dbReference type="SAM" id="Coils"/>
    </source>
</evidence>
<dbReference type="InterPro" id="IPR013594">
    <property type="entry name" value="Dynein_heavy_tail"/>
</dbReference>
<organism evidence="4 5">
    <name type="scientific">Crotalus adamanteus</name>
    <name type="common">Eastern diamondback rattlesnake</name>
    <dbReference type="NCBI Taxonomy" id="8729"/>
    <lineage>
        <taxon>Eukaryota</taxon>
        <taxon>Metazoa</taxon>
        <taxon>Chordata</taxon>
        <taxon>Craniata</taxon>
        <taxon>Vertebrata</taxon>
        <taxon>Euteleostomi</taxon>
        <taxon>Lepidosauria</taxon>
        <taxon>Squamata</taxon>
        <taxon>Bifurcata</taxon>
        <taxon>Unidentata</taxon>
        <taxon>Episquamata</taxon>
        <taxon>Toxicofera</taxon>
        <taxon>Serpentes</taxon>
        <taxon>Colubroidea</taxon>
        <taxon>Viperidae</taxon>
        <taxon>Crotalinae</taxon>
        <taxon>Crotalus</taxon>
    </lineage>
</organism>
<dbReference type="AlphaFoldDB" id="A0AAW1B3S8"/>
<dbReference type="Gene3D" id="1.10.287.2620">
    <property type="match status" value="1"/>
</dbReference>
<dbReference type="PANTHER" id="PTHR46532">
    <property type="entry name" value="MALE FERTILITY FACTOR KL5"/>
    <property type="match status" value="1"/>
</dbReference>